<evidence type="ECO:0000256" key="1">
    <source>
        <dbReference type="SAM" id="SignalP"/>
    </source>
</evidence>
<dbReference type="AlphaFoldDB" id="A0A8H3ZLY8"/>
<dbReference type="Pfam" id="PF18224">
    <property type="entry name" value="ToxB_N"/>
    <property type="match status" value="1"/>
</dbReference>
<feature type="chain" id="PRO_5034037933" description="ToxB-like N-terminal ascomycota domain-containing protein" evidence="1">
    <location>
        <begin position="20"/>
        <end position="92"/>
    </location>
</feature>
<evidence type="ECO:0000313" key="3">
    <source>
        <dbReference type="EMBL" id="KAF0318596.1"/>
    </source>
</evidence>
<comment type="caution">
    <text evidence="3">The sequence shown here is derived from an EMBL/GenBank/DDBJ whole genome shotgun (WGS) entry which is preliminary data.</text>
</comment>
<name>A0A8H3ZLY8_9PEZI</name>
<evidence type="ECO:0000259" key="2">
    <source>
        <dbReference type="Pfam" id="PF18224"/>
    </source>
</evidence>
<proteinExistence type="predicted"/>
<evidence type="ECO:0000313" key="4">
    <source>
        <dbReference type="Proteomes" id="UP000434172"/>
    </source>
</evidence>
<dbReference type="InterPro" id="IPR041450">
    <property type="entry name" value="ToxB-like_N_ascomy"/>
</dbReference>
<feature type="domain" description="ToxB-like N-terminal ascomycota" evidence="2">
    <location>
        <begin position="24"/>
        <end position="85"/>
    </location>
</feature>
<reference evidence="3 4" key="1">
    <citation type="submission" date="2019-12" db="EMBL/GenBank/DDBJ databases">
        <title>A genome sequence resource for the geographically widespread anthracnose pathogen Colletotrichum asianum.</title>
        <authorList>
            <person name="Meng Y."/>
        </authorList>
    </citation>
    <scope>NUCLEOTIDE SEQUENCE [LARGE SCALE GENOMIC DNA]</scope>
    <source>
        <strain evidence="3 4">ICMP 18580</strain>
    </source>
</reference>
<sequence length="92" mass="9745">MRATELVILSTCFAGVTIAQQTACQIELLNINQQVVDSVCIPYDSIRAMRDATAPHGAVNYPVHVNSNCGVGLDRGNLVNGATFRNAGPCTP</sequence>
<organism evidence="3 4">
    <name type="scientific">Colletotrichum asianum</name>
    <dbReference type="NCBI Taxonomy" id="702518"/>
    <lineage>
        <taxon>Eukaryota</taxon>
        <taxon>Fungi</taxon>
        <taxon>Dikarya</taxon>
        <taxon>Ascomycota</taxon>
        <taxon>Pezizomycotina</taxon>
        <taxon>Sordariomycetes</taxon>
        <taxon>Hypocreomycetidae</taxon>
        <taxon>Glomerellales</taxon>
        <taxon>Glomerellaceae</taxon>
        <taxon>Colletotrichum</taxon>
        <taxon>Colletotrichum gloeosporioides species complex</taxon>
    </lineage>
</organism>
<gene>
    <name evidence="3" type="ORF">GQ607_014147</name>
</gene>
<dbReference type="Proteomes" id="UP000434172">
    <property type="component" value="Unassembled WGS sequence"/>
</dbReference>
<dbReference type="OrthoDB" id="4839885at2759"/>
<keyword evidence="1" id="KW-0732">Signal</keyword>
<protein>
    <recommendedName>
        <fullName evidence="2">ToxB-like N-terminal ascomycota domain-containing protein</fullName>
    </recommendedName>
</protein>
<keyword evidence="4" id="KW-1185">Reference proteome</keyword>
<dbReference type="Gene3D" id="2.10.70.110">
    <property type="match status" value="1"/>
</dbReference>
<feature type="signal peptide" evidence="1">
    <location>
        <begin position="1"/>
        <end position="19"/>
    </location>
</feature>
<accession>A0A8H3ZLY8</accession>
<dbReference type="EMBL" id="WOWK01000107">
    <property type="protein sequence ID" value="KAF0318596.1"/>
    <property type="molecule type" value="Genomic_DNA"/>
</dbReference>